<reference evidence="1 2" key="1">
    <citation type="submission" date="2019-03" db="EMBL/GenBank/DDBJ databases">
        <title>First draft genome of Liparis tanakae, snailfish: a comprehensive survey of snailfish specific genes.</title>
        <authorList>
            <person name="Kim W."/>
            <person name="Song I."/>
            <person name="Jeong J.-H."/>
            <person name="Kim D."/>
            <person name="Kim S."/>
            <person name="Ryu S."/>
            <person name="Song J.Y."/>
            <person name="Lee S.K."/>
        </authorList>
    </citation>
    <scope>NUCLEOTIDE SEQUENCE [LARGE SCALE GENOMIC DNA]</scope>
    <source>
        <tissue evidence="1">Muscle</tissue>
    </source>
</reference>
<evidence type="ECO:0000313" key="1">
    <source>
        <dbReference type="EMBL" id="TNN39614.1"/>
    </source>
</evidence>
<gene>
    <name evidence="1" type="ORF">EYF80_050213</name>
</gene>
<accession>A0A4Z2FFU3</accession>
<comment type="caution">
    <text evidence="1">The sequence shown here is derived from an EMBL/GenBank/DDBJ whole genome shotgun (WGS) entry which is preliminary data.</text>
</comment>
<proteinExistence type="predicted"/>
<name>A0A4Z2FFU3_9TELE</name>
<sequence length="289" mass="31822">MPLSSLCSAVSSGTRVSLSSAACLARSFSTITLEREEKYRAASSRVVSPSACADPPTSLIFSIDCWSSCPGIPAAPIIPDGKATRSQCSFVMSSPSSAISSRAWLISSKRKTRADMAGCRDSCVCAAWSSRLMDLVCFHEVVEDFLGHRIDLRVFNVFTALASRCVGGQLRPRGLFCRVFLSESRIHNTFGYFSHQSLLRSVRRRFGQQRLARTEIRFIRFAREQRNFSFIIGIMYTSESTGTTSFFTIAVMLDTDNLPPDDSGFGPEATSHLLRTLCSVSLFDPRSAS</sequence>
<evidence type="ECO:0000313" key="2">
    <source>
        <dbReference type="Proteomes" id="UP000314294"/>
    </source>
</evidence>
<protein>
    <submittedName>
        <fullName evidence="1">Uncharacterized protein</fullName>
    </submittedName>
</protein>
<dbReference type="Proteomes" id="UP000314294">
    <property type="component" value="Unassembled WGS sequence"/>
</dbReference>
<keyword evidence="2" id="KW-1185">Reference proteome</keyword>
<dbReference type="EMBL" id="SRLO01001264">
    <property type="protein sequence ID" value="TNN39614.1"/>
    <property type="molecule type" value="Genomic_DNA"/>
</dbReference>
<dbReference type="AlphaFoldDB" id="A0A4Z2FFU3"/>
<organism evidence="1 2">
    <name type="scientific">Liparis tanakae</name>
    <name type="common">Tanaka's snailfish</name>
    <dbReference type="NCBI Taxonomy" id="230148"/>
    <lineage>
        <taxon>Eukaryota</taxon>
        <taxon>Metazoa</taxon>
        <taxon>Chordata</taxon>
        <taxon>Craniata</taxon>
        <taxon>Vertebrata</taxon>
        <taxon>Euteleostomi</taxon>
        <taxon>Actinopterygii</taxon>
        <taxon>Neopterygii</taxon>
        <taxon>Teleostei</taxon>
        <taxon>Neoteleostei</taxon>
        <taxon>Acanthomorphata</taxon>
        <taxon>Eupercaria</taxon>
        <taxon>Perciformes</taxon>
        <taxon>Cottioidei</taxon>
        <taxon>Cottales</taxon>
        <taxon>Liparidae</taxon>
        <taxon>Liparis</taxon>
    </lineage>
</organism>